<reference evidence="2" key="3">
    <citation type="submission" date="2025-09" db="UniProtKB">
        <authorList>
            <consortium name="Ensembl"/>
        </authorList>
    </citation>
    <scope>IDENTIFICATION</scope>
</reference>
<dbReference type="SUPFAM" id="SSF100895">
    <property type="entry name" value="Kazal-type serine protease inhibitors"/>
    <property type="match status" value="1"/>
</dbReference>
<dbReference type="PROSITE" id="PS00282">
    <property type="entry name" value="KAZAL_1"/>
    <property type="match status" value="1"/>
</dbReference>
<dbReference type="Gene3D" id="3.30.60.30">
    <property type="match status" value="1"/>
</dbReference>
<evidence type="ECO:0000313" key="2">
    <source>
        <dbReference type="Ensembl" id="ENSECRP00000029214.1"/>
    </source>
</evidence>
<dbReference type="SMART" id="SM00280">
    <property type="entry name" value="KAZAL"/>
    <property type="match status" value="1"/>
</dbReference>
<accession>A0A8C4XGJ2</accession>
<dbReference type="PROSITE" id="PS51465">
    <property type="entry name" value="KAZAL_2"/>
    <property type="match status" value="1"/>
</dbReference>
<keyword evidence="3" id="KW-1185">Reference proteome</keyword>
<dbReference type="Proteomes" id="UP000694620">
    <property type="component" value="Chromosome 11"/>
</dbReference>
<dbReference type="Ensembl" id="ENSECRT00000029830.1">
    <property type="protein sequence ID" value="ENSECRP00000029214.1"/>
    <property type="gene ID" value="ENSECRG00000019802.1"/>
</dbReference>
<reference evidence="2" key="1">
    <citation type="submission" date="2021-06" db="EMBL/GenBank/DDBJ databases">
        <authorList>
            <consortium name="Wellcome Sanger Institute Data Sharing"/>
        </authorList>
    </citation>
    <scope>NUCLEOTIDE SEQUENCE [LARGE SCALE GENOMIC DNA]</scope>
</reference>
<name>A0A8C4XGJ2_ERPCA</name>
<feature type="domain" description="Kazal-like" evidence="1">
    <location>
        <begin position="1"/>
        <end position="65"/>
    </location>
</feature>
<evidence type="ECO:0000313" key="3">
    <source>
        <dbReference type="Proteomes" id="UP000694620"/>
    </source>
</evidence>
<protein>
    <recommendedName>
        <fullName evidence="1">Kazal-like domain-containing protein</fullName>
    </recommendedName>
</protein>
<organism evidence="2 3">
    <name type="scientific">Erpetoichthys calabaricus</name>
    <name type="common">Rope fish</name>
    <name type="synonym">Calamoichthys calabaricus</name>
    <dbReference type="NCBI Taxonomy" id="27687"/>
    <lineage>
        <taxon>Eukaryota</taxon>
        <taxon>Metazoa</taxon>
        <taxon>Chordata</taxon>
        <taxon>Craniata</taxon>
        <taxon>Vertebrata</taxon>
        <taxon>Euteleostomi</taxon>
        <taxon>Actinopterygii</taxon>
        <taxon>Polypteriformes</taxon>
        <taxon>Polypteridae</taxon>
        <taxon>Erpetoichthys</taxon>
    </lineage>
</organism>
<sequence>VIEPDCDQYDTHGCARSWDPVCGTNGRSYDNECFLCSDIVSQRDSMMVTDKASLSFYLALLLCGSEV</sequence>
<evidence type="ECO:0000259" key="1">
    <source>
        <dbReference type="PROSITE" id="PS51465"/>
    </source>
</evidence>
<proteinExistence type="predicted"/>
<dbReference type="InterPro" id="IPR002350">
    <property type="entry name" value="Kazal_dom"/>
</dbReference>
<dbReference type="GeneTree" id="ENSGT00980000203178"/>
<reference evidence="2" key="2">
    <citation type="submission" date="2025-08" db="UniProtKB">
        <authorList>
            <consortium name="Ensembl"/>
        </authorList>
    </citation>
    <scope>IDENTIFICATION</scope>
</reference>
<dbReference type="AlphaFoldDB" id="A0A8C4XGJ2"/>
<dbReference type="Pfam" id="PF00050">
    <property type="entry name" value="Kazal_1"/>
    <property type="match status" value="1"/>
</dbReference>
<dbReference type="PANTHER" id="PTHR21312">
    <property type="entry name" value="SERINE PROTEASE INHIBITOR"/>
    <property type="match status" value="1"/>
</dbReference>
<dbReference type="PANTHER" id="PTHR21312:SF30">
    <property type="entry name" value="SERINE PROTEASE INHIBITOR KAZAL-TYPE 11-RELATED"/>
    <property type="match status" value="1"/>
</dbReference>
<dbReference type="InterPro" id="IPR036058">
    <property type="entry name" value="Kazal_dom_sf"/>
</dbReference>